<dbReference type="Proteomes" id="UP000054217">
    <property type="component" value="Unassembled WGS sequence"/>
</dbReference>
<feature type="compositionally biased region" description="Acidic residues" evidence="1">
    <location>
        <begin position="16"/>
        <end position="36"/>
    </location>
</feature>
<dbReference type="InParanoid" id="A0A0C3JWV0"/>
<feature type="region of interest" description="Disordered" evidence="1">
    <location>
        <begin position="1"/>
        <end position="36"/>
    </location>
</feature>
<reference evidence="2 3" key="1">
    <citation type="submission" date="2014-04" db="EMBL/GenBank/DDBJ databases">
        <authorList>
            <consortium name="DOE Joint Genome Institute"/>
            <person name="Kuo A."/>
            <person name="Kohler A."/>
            <person name="Costa M.D."/>
            <person name="Nagy L.G."/>
            <person name="Floudas D."/>
            <person name="Copeland A."/>
            <person name="Barry K.W."/>
            <person name="Cichocki N."/>
            <person name="Veneault-Fourrey C."/>
            <person name="LaButti K."/>
            <person name="Lindquist E.A."/>
            <person name="Lipzen A."/>
            <person name="Lundell T."/>
            <person name="Morin E."/>
            <person name="Murat C."/>
            <person name="Sun H."/>
            <person name="Tunlid A."/>
            <person name="Henrissat B."/>
            <person name="Grigoriev I.V."/>
            <person name="Hibbett D.S."/>
            <person name="Martin F."/>
            <person name="Nordberg H.P."/>
            <person name="Cantor M.N."/>
            <person name="Hua S.X."/>
        </authorList>
    </citation>
    <scope>NUCLEOTIDE SEQUENCE [LARGE SCALE GENOMIC DNA]</scope>
    <source>
        <strain evidence="2 3">Marx 270</strain>
    </source>
</reference>
<proteinExistence type="predicted"/>
<accession>A0A0C3JWV0</accession>
<dbReference type="EMBL" id="KN831985">
    <property type="protein sequence ID" value="KIO01867.1"/>
    <property type="molecule type" value="Genomic_DNA"/>
</dbReference>
<sequence>MESQYKSDAWDQTERDDADGEQDIEPSDVGEREEEMFEVEELEILGHQCQEWGQAGKKKKPAVLLSIWEEMQQLDRNKELRGSKVQTKCKGLWPLPEAPIADHLNGHIKEQVNYCIKNIWKYANVVNSQGQQINHFYARWWALHRLLGMPLQ</sequence>
<dbReference type="HOGENOM" id="CLU_1723134_0_0_1"/>
<protein>
    <submittedName>
        <fullName evidence="2">Uncharacterized protein</fullName>
    </submittedName>
</protein>
<dbReference type="AlphaFoldDB" id="A0A0C3JWV0"/>
<organism evidence="2 3">
    <name type="scientific">Pisolithus tinctorius Marx 270</name>
    <dbReference type="NCBI Taxonomy" id="870435"/>
    <lineage>
        <taxon>Eukaryota</taxon>
        <taxon>Fungi</taxon>
        <taxon>Dikarya</taxon>
        <taxon>Basidiomycota</taxon>
        <taxon>Agaricomycotina</taxon>
        <taxon>Agaricomycetes</taxon>
        <taxon>Agaricomycetidae</taxon>
        <taxon>Boletales</taxon>
        <taxon>Sclerodermatineae</taxon>
        <taxon>Pisolithaceae</taxon>
        <taxon>Pisolithus</taxon>
    </lineage>
</organism>
<evidence type="ECO:0000313" key="2">
    <source>
        <dbReference type="EMBL" id="KIO01867.1"/>
    </source>
</evidence>
<evidence type="ECO:0000256" key="1">
    <source>
        <dbReference type="SAM" id="MobiDB-lite"/>
    </source>
</evidence>
<reference evidence="3" key="2">
    <citation type="submission" date="2015-01" db="EMBL/GenBank/DDBJ databases">
        <title>Evolutionary Origins and Diversification of the Mycorrhizal Mutualists.</title>
        <authorList>
            <consortium name="DOE Joint Genome Institute"/>
            <consortium name="Mycorrhizal Genomics Consortium"/>
            <person name="Kohler A."/>
            <person name="Kuo A."/>
            <person name="Nagy L.G."/>
            <person name="Floudas D."/>
            <person name="Copeland A."/>
            <person name="Barry K.W."/>
            <person name="Cichocki N."/>
            <person name="Veneault-Fourrey C."/>
            <person name="LaButti K."/>
            <person name="Lindquist E.A."/>
            <person name="Lipzen A."/>
            <person name="Lundell T."/>
            <person name="Morin E."/>
            <person name="Murat C."/>
            <person name="Riley R."/>
            <person name="Ohm R."/>
            <person name="Sun H."/>
            <person name="Tunlid A."/>
            <person name="Henrissat B."/>
            <person name="Grigoriev I.V."/>
            <person name="Hibbett D.S."/>
            <person name="Martin F."/>
        </authorList>
    </citation>
    <scope>NUCLEOTIDE SEQUENCE [LARGE SCALE GENOMIC DNA]</scope>
    <source>
        <strain evidence="3">Marx 270</strain>
    </source>
</reference>
<gene>
    <name evidence="2" type="ORF">M404DRAFT_28380</name>
</gene>
<name>A0A0C3JWV0_PISTI</name>
<keyword evidence="3" id="KW-1185">Reference proteome</keyword>
<evidence type="ECO:0000313" key="3">
    <source>
        <dbReference type="Proteomes" id="UP000054217"/>
    </source>
</evidence>